<gene>
    <name evidence="1" type="ORF">A1Q1_03088</name>
</gene>
<dbReference type="RefSeq" id="XP_014183653.1">
    <property type="nucleotide sequence ID" value="XM_014328178.1"/>
</dbReference>
<sequence>MSASLWFYVSPAVRAGVTDLQRQSREQNCPSAPVFEWISGLLNESFAVNKVDRGRKAYLDPQLPPATALLSLRRFEQREPLAAMVGLPKGTCILSDTGDWPFDLQDSDGAVHWVFRRAQEQLSLQCLPEDSATATFPRAGEITGTHFGPFNNVGLVMDLQECKDLSPELARLSVPTREMWHRYLKRSGPVDITRFPPINHTVGVMVGHEEFTDEVAMDVYGAFSCTVELSVLNDLLPAFDSTSAADCKRLPSSRGAVHLSPLNGATVLLIACRLLQAESAVHKLLDMDVTGMVILHDLAEYGLGWIMHERDMQAIVTRWLQGTDYYIGNPPPVPKLSLLLNAWMTRKCGITSARKMITPMLRYRQAEILAPSIDVGNDAKHSSIRSGIFCGSACGAAIALAVCQLSLDADGNTPAHVDEWVEKLIRTAQATTSNTLLSESAAEMCKGFLEKSLHGATSQDLKEFDQLRNEAMGKRSSVSRKGAEPWFDQHFYRAFFVSLTDGRIRDTGEGPLEWCDPLRDETELRRRALIGVPCDHGSGNAAADVTFRFLAVFAVSLGAVVFLRSYSHFNPTSDAPCSTTQQELNMTMVKGISRLTQTVNVGPGLTLKRGDLVYLLSDNLGSWCKVATKEGAIGVSATLRPY</sequence>
<dbReference type="VEuPathDB" id="FungiDB:A1Q1_03088"/>
<reference evidence="1 2" key="1">
    <citation type="journal article" date="2012" name="Eukaryot. Cell">
        <title>Draft genome sequence of CBS 2479, the standard type strain of Trichosporon asahii.</title>
        <authorList>
            <person name="Yang R.Y."/>
            <person name="Li H.T."/>
            <person name="Zhu H."/>
            <person name="Zhou G.P."/>
            <person name="Wang M."/>
            <person name="Wang L."/>
        </authorList>
    </citation>
    <scope>NUCLEOTIDE SEQUENCE [LARGE SCALE GENOMIC DNA]</scope>
    <source>
        <strain evidence="2">ATCC 90039 / CBS 2479 / JCM 2466 / KCTC 7840 / NCYC 2677 / UAMH 7654</strain>
    </source>
</reference>
<name>J6F6F2_TRIAS</name>
<evidence type="ECO:0008006" key="3">
    <source>
        <dbReference type="Google" id="ProtNLM"/>
    </source>
</evidence>
<accession>J6F6F2</accession>
<dbReference type="GeneID" id="25986601"/>
<evidence type="ECO:0000313" key="1">
    <source>
        <dbReference type="EMBL" id="EJT52634.1"/>
    </source>
</evidence>
<proteinExistence type="predicted"/>
<evidence type="ECO:0000313" key="2">
    <source>
        <dbReference type="Proteomes" id="UP000002748"/>
    </source>
</evidence>
<protein>
    <recommendedName>
        <fullName evidence="3">SH3 domain-containing protein</fullName>
    </recommendedName>
</protein>
<dbReference type="Proteomes" id="UP000002748">
    <property type="component" value="Unassembled WGS sequence"/>
</dbReference>
<dbReference type="EMBL" id="ALBS01000021">
    <property type="protein sequence ID" value="EJT52634.1"/>
    <property type="molecule type" value="Genomic_DNA"/>
</dbReference>
<comment type="caution">
    <text evidence="1">The sequence shown here is derived from an EMBL/GenBank/DDBJ whole genome shotgun (WGS) entry which is preliminary data.</text>
</comment>
<dbReference type="KEGG" id="tasa:A1Q1_03088"/>
<dbReference type="AlphaFoldDB" id="J6F6F2"/>
<dbReference type="HOGENOM" id="CLU_027594_0_0_1"/>
<organism evidence="1 2">
    <name type="scientific">Trichosporon asahii var. asahii (strain ATCC 90039 / CBS 2479 / JCM 2466 / KCTC 7840 / NBRC 103889/ NCYC 2677 / UAMH 7654)</name>
    <name type="common">Yeast</name>
    <dbReference type="NCBI Taxonomy" id="1186058"/>
    <lineage>
        <taxon>Eukaryota</taxon>
        <taxon>Fungi</taxon>
        <taxon>Dikarya</taxon>
        <taxon>Basidiomycota</taxon>
        <taxon>Agaricomycotina</taxon>
        <taxon>Tremellomycetes</taxon>
        <taxon>Trichosporonales</taxon>
        <taxon>Trichosporonaceae</taxon>
        <taxon>Trichosporon</taxon>
    </lineage>
</organism>